<dbReference type="InterPro" id="IPR001128">
    <property type="entry name" value="Cyt_P450"/>
</dbReference>
<dbReference type="Pfam" id="PF00067">
    <property type="entry name" value="p450"/>
    <property type="match status" value="2"/>
</dbReference>
<evidence type="ECO:0000313" key="9">
    <source>
        <dbReference type="Proteomes" id="UP000738359"/>
    </source>
</evidence>
<evidence type="ECO:0000256" key="7">
    <source>
        <dbReference type="SAM" id="MobiDB-lite"/>
    </source>
</evidence>
<name>A0A9P6ISH7_MORAP</name>
<reference evidence="8" key="1">
    <citation type="journal article" date="2020" name="Fungal Divers.">
        <title>Resolving the Mortierellaceae phylogeny through synthesis of multi-gene phylogenetics and phylogenomics.</title>
        <authorList>
            <person name="Vandepol N."/>
            <person name="Liber J."/>
            <person name="Desiro A."/>
            <person name="Na H."/>
            <person name="Kennedy M."/>
            <person name="Barry K."/>
            <person name="Grigoriev I.V."/>
            <person name="Miller A.N."/>
            <person name="O'Donnell K."/>
            <person name="Stajich J.E."/>
            <person name="Bonito G."/>
        </authorList>
    </citation>
    <scope>NUCLEOTIDE SEQUENCE</scope>
    <source>
        <strain evidence="8">CK1249</strain>
    </source>
</reference>
<keyword evidence="5 6" id="KW-0349">Heme</keyword>
<dbReference type="Proteomes" id="UP000738359">
    <property type="component" value="Unassembled WGS sequence"/>
</dbReference>
<dbReference type="InterPro" id="IPR036396">
    <property type="entry name" value="Cyt_P450_sf"/>
</dbReference>
<feature type="region of interest" description="Disordered" evidence="7">
    <location>
        <begin position="353"/>
        <end position="381"/>
    </location>
</feature>
<evidence type="ECO:0008006" key="10">
    <source>
        <dbReference type="Google" id="ProtNLM"/>
    </source>
</evidence>
<keyword evidence="3 5" id="KW-0479">Metal-binding</keyword>
<gene>
    <name evidence="8" type="ORF">BGZ70_003427</name>
</gene>
<dbReference type="CDD" id="cd11041">
    <property type="entry name" value="CYP503A1-like"/>
    <property type="match status" value="1"/>
</dbReference>
<dbReference type="PRINTS" id="PR00465">
    <property type="entry name" value="EP450IV"/>
</dbReference>
<dbReference type="PROSITE" id="PS00086">
    <property type="entry name" value="CYTOCHROME_P450"/>
    <property type="match status" value="1"/>
</dbReference>
<proteinExistence type="inferred from homology"/>
<dbReference type="GO" id="GO:0016705">
    <property type="term" value="F:oxidoreductase activity, acting on paired donors, with incorporation or reduction of molecular oxygen"/>
    <property type="evidence" value="ECO:0007669"/>
    <property type="project" value="InterPro"/>
</dbReference>
<keyword evidence="9" id="KW-1185">Reference proteome</keyword>
<evidence type="ECO:0000256" key="2">
    <source>
        <dbReference type="ARBA" id="ARBA00010617"/>
    </source>
</evidence>
<dbReference type="PANTHER" id="PTHR46206:SF7">
    <property type="entry name" value="P450, PUTATIVE (EUROFUNG)-RELATED"/>
    <property type="match status" value="1"/>
</dbReference>
<evidence type="ECO:0000256" key="6">
    <source>
        <dbReference type="RuleBase" id="RU000461"/>
    </source>
</evidence>
<dbReference type="GO" id="GO:0004497">
    <property type="term" value="F:monooxygenase activity"/>
    <property type="evidence" value="ECO:0007669"/>
    <property type="project" value="UniProtKB-KW"/>
</dbReference>
<keyword evidence="6" id="KW-0560">Oxidoreductase</keyword>
<dbReference type="GO" id="GO:0005506">
    <property type="term" value="F:iron ion binding"/>
    <property type="evidence" value="ECO:0007669"/>
    <property type="project" value="InterPro"/>
</dbReference>
<dbReference type="InterPro" id="IPR002403">
    <property type="entry name" value="Cyt_P450_E_grp-IV"/>
</dbReference>
<dbReference type="InterPro" id="IPR017972">
    <property type="entry name" value="Cyt_P450_CS"/>
</dbReference>
<dbReference type="OrthoDB" id="1844152at2759"/>
<protein>
    <recommendedName>
        <fullName evidence="10">Cytochrome P450</fullName>
    </recommendedName>
</protein>
<organism evidence="8 9">
    <name type="scientific">Mortierella alpina</name>
    <name type="common">Oleaginous fungus</name>
    <name type="synonym">Mortierella renispora</name>
    <dbReference type="NCBI Taxonomy" id="64518"/>
    <lineage>
        <taxon>Eukaryota</taxon>
        <taxon>Fungi</taxon>
        <taxon>Fungi incertae sedis</taxon>
        <taxon>Mucoromycota</taxon>
        <taxon>Mortierellomycotina</taxon>
        <taxon>Mortierellomycetes</taxon>
        <taxon>Mortierellales</taxon>
        <taxon>Mortierellaceae</taxon>
        <taxon>Mortierella</taxon>
    </lineage>
</organism>
<evidence type="ECO:0000313" key="8">
    <source>
        <dbReference type="EMBL" id="KAF9946061.1"/>
    </source>
</evidence>
<keyword evidence="6" id="KW-0503">Monooxygenase</keyword>
<comment type="cofactor">
    <cofactor evidence="1 5">
        <name>heme</name>
        <dbReference type="ChEBI" id="CHEBI:30413"/>
    </cofactor>
</comment>
<evidence type="ECO:0000256" key="5">
    <source>
        <dbReference type="PIRSR" id="PIRSR602403-1"/>
    </source>
</evidence>
<sequence>MLGLLSTSSEAVPIDILRAAVPVGIGLASAAFLTMKMVSQTVDKSIPTVALRSGDSTHDAEFKDDPDLFLLRCEEQYGPVFNLYILNQNLTVISGPMVREVFMNEDFSFGDAIHDVTGLRSFVTSIIKSNRHPDSPVPHEIIRDAISPNLPLFTPRIVEQLVSFIDNNLGHCDHKLVENPLLIFQDMIASAMATVFMGSEVAKNRKVIDTFIQCTYDFGKVLGKDSRKSFWHSFQSKATYGNGVINPLHKHVQVLVEAATPVILERRKQEAEAAEKGIEYERPLDILQKLLDNFDKYNFVDLEDVCGHLLILVLASVHTTSDTSTNILYYLAAFPEHMDTLLQEQHRVLDDISQEREEQRQSKLQSGEVQSLKDFEGTDLDPKNDHDLSAAAVKRMIHVDSFVREIFRYRSERLQLPHRARKNVVLSNGMTIHKGRTAIINLRSVHYNNELQGENPAEFRPWRFVGKAKSATKVSADFLAFGMGRHACPGRFLAIQELKTVSVLVVSKYSKLEIQDPSKTKKALLTRIGDPVPTGIIFTSRQQESKTV</sequence>
<comment type="caution">
    <text evidence="8">The sequence shown here is derived from an EMBL/GenBank/DDBJ whole genome shotgun (WGS) entry which is preliminary data.</text>
</comment>
<dbReference type="Gene3D" id="1.10.630.10">
    <property type="entry name" value="Cytochrome P450"/>
    <property type="match status" value="1"/>
</dbReference>
<dbReference type="EMBL" id="JAAAHY010001934">
    <property type="protein sequence ID" value="KAF9946061.1"/>
    <property type="molecule type" value="Genomic_DNA"/>
</dbReference>
<evidence type="ECO:0000256" key="1">
    <source>
        <dbReference type="ARBA" id="ARBA00001971"/>
    </source>
</evidence>
<feature type="compositionally biased region" description="Basic and acidic residues" evidence="7">
    <location>
        <begin position="371"/>
        <end position="381"/>
    </location>
</feature>
<dbReference type="GO" id="GO:0020037">
    <property type="term" value="F:heme binding"/>
    <property type="evidence" value="ECO:0007669"/>
    <property type="project" value="InterPro"/>
</dbReference>
<accession>A0A9P6ISH7</accession>
<evidence type="ECO:0000256" key="3">
    <source>
        <dbReference type="ARBA" id="ARBA00022723"/>
    </source>
</evidence>
<comment type="similarity">
    <text evidence="2 6">Belongs to the cytochrome P450 family.</text>
</comment>
<feature type="binding site" description="axial binding residue" evidence="5">
    <location>
        <position position="488"/>
    </location>
    <ligand>
        <name>heme</name>
        <dbReference type="ChEBI" id="CHEBI:30413"/>
    </ligand>
    <ligandPart>
        <name>Fe</name>
        <dbReference type="ChEBI" id="CHEBI:18248"/>
    </ligandPart>
</feature>
<evidence type="ECO:0000256" key="4">
    <source>
        <dbReference type="ARBA" id="ARBA00023004"/>
    </source>
</evidence>
<dbReference type="SUPFAM" id="SSF48264">
    <property type="entry name" value="Cytochrome P450"/>
    <property type="match status" value="1"/>
</dbReference>
<keyword evidence="4 5" id="KW-0408">Iron</keyword>
<dbReference type="AlphaFoldDB" id="A0A9P6ISH7"/>
<dbReference type="PANTHER" id="PTHR46206">
    <property type="entry name" value="CYTOCHROME P450"/>
    <property type="match status" value="1"/>
</dbReference>